<evidence type="ECO:0008006" key="4">
    <source>
        <dbReference type="Google" id="ProtNLM"/>
    </source>
</evidence>
<reference evidence="2" key="1">
    <citation type="submission" date="2021-01" db="EMBL/GenBank/DDBJ databases">
        <authorList>
            <person name="Kaushik A."/>
        </authorList>
    </citation>
    <scope>NUCLEOTIDE SEQUENCE</scope>
    <source>
        <strain evidence="2">AG1-1B</strain>
    </source>
</reference>
<comment type="caution">
    <text evidence="2">The sequence shown here is derived from an EMBL/GenBank/DDBJ whole genome shotgun (WGS) entry which is preliminary data.</text>
</comment>
<evidence type="ECO:0000313" key="2">
    <source>
        <dbReference type="EMBL" id="CAE6372803.1"/>
    </source>
</evidence>
<gene>
    <name evidence="2" type="ORF">RDB_LOCUS16633</name>
</gene>
<evidence type="ECO:0000313" key="3">
    <source>
        <dbReference type="Proteomes" id="UP000663826"/>
    </source>
</evidence>
<sequence>MFVTPSKRKAGQGDEPERKRVKEESNTKNTSYAKKSYYQVLWRAPQTKKHKTWDGDGVMVITGSSYELLDEEAKTLGSGKILGELVEGAEIKLGGRE</sequence>
<evidence type="ECO:0000256" key="1">
    <source>
        <dbReference type="SAM" id="MobiDB-lite"/>
    </source>
</evidence>
<protein>
    <recommendedName>
        <fullName evidence="4">DUF2439 domain-containing protein</fullName>
    </recommendedName>
</protein>
<feature type="compositionally biased region" description="Basic residues" evidence="1">
    <location>
        <begin position="1"/>
        <end position="10"/>
    </location>
</feature>
<dbReference type="EMBL" id="CAJMWQ010000730">
    <property type="protein sequence ID" value="CAE6372803.1"/>
    <property type="molecule type" value="Genomic_DNA"/>
</dbReference>
<feature type="non-terminal residue" evidence="2">
    <location>
        <position position="1"/>
    </location>
</feature>
<feature type="compositionally biased region" description="Basic and acidic residues" evidence="1">
    <location>
        <begin position="11"/>
        <end position="26"/>
    </location>
</feature>
<name>A0A8H2WFP5_9AGAM</name>
<proteinExistence type="predicted"/>
<dbReference type="AlphaFoldDB" id="A0A8H2WFP5"/>
<feature type="region of interest" description="Disordered" evidence="1">
    <location>
        <begin position="1"/>
        <end position="30"/>
    </location>
</feature>
<organism evidence="2 3">
    <name type="scientific">Rhizoctonia solani</name>
    <dbReference type="NCBI Taxonomy" id="456999"/>
    <lineage>
        <taxon>Eukaryota</taxon>
        <taxon>Fungi</taxon>
        <taxon>Dikarya</taxon>
        <taxon>Basidiomycota</taxon>
        <taxon>Agaricomycotina</taxon>
        <taxon>Agaricomycetes</taxon>
        <taxon>Cantharellales</taxon>
        <taxon>Ceratobasidiaceae</taxon>
        <taxon>Rhizoctonia</taxon>
    </lineage>
</organism>
<dbReference type="Proteomes" id="UP000663826">
    <property type="component" value="Unassembled WGS sequence"/>
</dbReference>
<accession>A0A8H2WFP5</accession>